<evidence type="ECO:0000256" key="3">
    <source>
        <dbReference type="ARBA" id="ARBA00017941"/>
    </source>
</evidence>
<dbReference type="InterPro" id="IPR001444">
    <property type="entry name" value="Flag_bb_rod_N"/>
</dbReference>
<organism evidence="9 10">
    <name type="scientific">Bacillus cereus</name>
    <dbReference type="NCBI Taxonomy" id="1396"/>
    <lineage>
        <taxon>Bacteria</taxon>
        <taxon>Bacillati</taxon>
        <taxon>Bacillota</taxon>
        <taxon>Bacilli</taxon>
        <taxon>Bacillales</taxon>
        <taxon>Bacillaceae</taxon>
        <taxon>Bacillus</taxon>
        <taxon>Bacillus cereus group</taxon>
    </lineage>
</organism>
<evidence type="ECO:0000256" key="4">
    <source>
        <dbReference type="ARBA" id="ARBA00023143"/>
    </source>
</evidence>
<dbReference type="EMBL" id="NVMX01000223">
    <property type="protein sequence ID" value="PDZ94272.1"/>
    <property type="molecule type" value="Genomic_DNA"/>
</dbReference>
<dbReference type="PANTHER" id="PTHR30435:SF2">
    <property type="entry name" value="FLAGELLAR BASAL-BODY ROD PROTEIN FLGC"/>
    <property type="match status" value="1"/>
</dbReference>
<dbReference type="Pfam" id="PF06429">
    <property type="entry name" value="Flg_bbr_C"/>
    <property type="match status" value="1"/>
</dbReference>
<feature type="domain" description="Flagellar basal-body/hook protein C-terminal" evidence="8">
    <location>
        <begin position="90"/>
        <end position="130"/>
    </location>
</feature>
<sequence length="136" mass="15417">MFNSIDISGSGMAMSKRWMEVTSNNIANINTTRGTDGNPYRRQTVVLEERTKFESFLDREVGNGVQIKEIAQDKTEDLIYNPEHPDAMKNGYVRMPKINLTAEMTNMLAAQRTYEANASAFSANKKMMEKELEIGK</sequence>
<dbReference type="PANTHER" id="PTHR30435">
    <property type="entry name" value="FLAGELLAR PROTEIN"/>
    <property type="match status" value="1"/>
</dbReference>
<dbReference type="GO" id="GO:0071978">
    <property type="term" value="P:bacterial-type flagellum-dependent swarming motility"/>
    <property type="evidence" value="ECO:0007669"/>
    <property type="project" value="TreeGrafter"/>
</dbReference>
<keyword evidence="4 6" id="KW-0975">Bacterial flagellum</keyword>
<dbReference type="Pfam" id="PF00460">
    <property type="entry name" value="Flg_bb_rod"/>
    <property type="match status" value="1"/>
</dbReference>
<evidence type="ECO:0000259" key="8">
    <source>
        <dbReference type="Pfam" id="PF06429"/>
    </source>
</evidence>
<comment type="caution">
    <text evidence="9">The sequence shown here is derived from an EMBL/GenBank/DDBJ whole genome shotgun (WGS) entry which is preliminary data.</text>
</comment>
<feature type="domain" description="Flagellar basal body rod protein N-terminal" evidence="7">
    <location>
        <begin position="5"/>
        <end position="33"/>
    </location>
</feature>
<evidence type="ECO:0000256" key="2">
    <source>
        <dbReference type="ARBA" id="ARBA00009677"/>
    </source>
</evidence>
<dbReference type="RefSeq" id="WP_098007149.1">
    <property type="nucleotide sequence ID" value="NZ_NUJB01000041.1"/>
</dbReference>
<dbReference type="GO" id="GO:0030694">
    <property type="term" value="C:bacterial-type flagellum basal body, rod"/>
    <property type="evidence" value="ECO:0007669"/>
    <property type="project" value="UniProtKB-UniRule"/>
</dbReference>
<dbReference type="Proteomes" id="UP000219922">
    <property type="component" value="Unassembled WGS sequence"/>
</dbReference>
<comment type="subcellular location">
    <subcellularLocation>
        <location evidence="1 6">Bacterial flagellum basal body</location>
    </subcellularLocation>
</comment>
<gene>
    <name evidence="9" type="primary">flgC</name>
    <name evidence="9" type="ORF">CON36_34680</name>
</gene>
<evidence type="ECO:0000313" key="10">
    <source>
        <dbReference type="Proteomes" id="UP000219922"/>
    </source>
</evidence>
<dbReference type="InterPro" id="IPR006299">
    <property type="entry name" value="FlgC"/>
</dbReference>
<dbReference type="AlphaFoldDB" id="A0A9X6SSE6"/>
<evidence type="ECO:0000256" key="1">
    <source>
        <dbReference type="ARBA" id="ARBA00004117"/>
    </source>
</evidence>
<evidence type="ECO:0000256" key="5">
    <source>
        <dbReference type="ARBA" id="ARBA00025933"/>
    </source>
</evidence>
<dbReference type="PROSITE" id="PS00588">
    <property type="entry name" value="FLAGELLA_BB_ROD"/>
    <property type="match status" value="1"/>
</dbReference>
<protein>
    <recommendedName>
        <fullName evidence="3 6">Flagellar basal-body rod protein FlgC</fullName>
    </recommendedName>
</protein>
<dbReference type="InterPro" id="IPR010930">
    <property type="entry name" value="Flg_bb/hook_C_dom"/>
</dbReference>
<keyword evidence="9" id="KW-0966">Cell projection</keyword>
<evidence type="ECO:0000313" key="9">
    <source>
        <dbReference type="EMBL" id="PDZ94272.1"/>
    </source>
</evidence>
<comment type="similarity">
    <text evidence="2">Belongs to the flagella basal body rod proteins family.</text>
</comment>
<proteinExistence type="inferred from homology"/>
<dbReference type="NCBIfam" id="TIGR01395">
    <property type="entry name" value="FlgC"/>
    <property type="match status" value="1"/>
</dbReference>
<keyword evidence="9" id="KW-0282">Flagellum</keyword>
<dbReference type="InterPro" id="IPR019776">
    <property type="entry name" value="Flagellar_basal_body_rod_CS"/>
</dbReference>
<comment type="subunit">
    <text evidence="5 6">The basal body constitutes a major portion of the flagellar organelle and consists of four rings (L,P,S, and M) mounted on a central rod. The rod consists of about 26 subunits of FlgG in the distal portion, and FlgB, FlgC and FlgF are thought to build up the proximal portion of the rod with about 6 subunits each.</text>
</comment>
<evidence type="ECO:0000259" key="7">
    <source>
        <dbReference type="Pfam" id="PF00460"/>
    </source>
</evidence>
<name>A0A9X6SSE6_BACCE</name>
<keyword evidence="9" id="KW-0969">Cilium</keyword>
<accession>A0A9X6SSE6</accession>
<evidence type="ECO:0000256" key="6">
    <source>
        <dbReference type="RuleBase" id="RU362062"/>
    </source>
</evidence>
<reference evidence="9 10" key="1">
    <citation type="submission" date="2017-09" db="EMBL/GenBank/DDBJ databases">
        <title>Large-scale bioinformatics analysis of Bacillus genomes uncovers conserved roles of natural products in bacterial physiology.</title>
        <authorList>
            <consortium name="Agbiome Team Llc"/>
            <person name="Bleich R.M."/>
            <person name="Grubbs K.J."/>
            <person name="Santa Maria K.C."/>
            <person name="Allen S.E."/>
            <person name="Farag S."/>
            <person name="Shank E.A."/>
            <person name="Bowers A."/>
        </authorList>
    </citation>
    <scope>NUCLEOTIDE SEQUENCE [LARGE SCALE GENOMIC DNA]</scope>
    <source>
        <strain evidence="9 10">AFS092789</strain>
    </source>
</reference>